<sequence>MATTTVQAFNEFNASITPTAATRTKVYDRRDTVVDVLRKAFPGGSDIVFGSAKIIGSLGRSTATNPVADIDLMVHMKVTDEAWRKYQNDSAQFLYRIRNAVNGTSRVQKIGARGQAVSIFYADGLTVDVASMVQYTNGGYGIPDGGRGWLTTDPIRHETYLDEQNALLDGDLKKVIRLAKKWNKAHSSRLSSFHLEMLVARTFGTLGNDSREALRLFFDHNRDNLTVMDPAHYSGDLSSYLSYTSRDAVNDSLNAARDRAELALAAERRGDHKESIRQWGIVLGKDFPSYG</sequence>
<dbReference type="Pfam" id="PF18144">
    <property type="entry name" value="SMODS"/>
    <property type="match status" value="1"/>
</dbReference>
<dbReference type="Proteomes" id="UP000471166">
    <property type="component" value="Unassembled WGS sequence"/>
</dbReference>
<dbReference type="SUPFAM" id="SSF81301">
    <property type="entry name" value="Nucleotidyltransferase"/>
    <property type="match status" value="1"/>
</dbReference>
<dbReference type="EMBL" id="JAAGVB010000008">
    <property type="protein sequence ID" value="NEW32348.1"/>
    <property type="molecule type" value="Genomic_DNA"/>
</dbReference>
<reference evidence="1 2" key="1">
    <citation type="submission" date="2020-01" db="EMBL/GenBank/DDBJ databases">
        <title>Genetics and antimicrobial susceptibilities of Nocardia species isolated from the soil; a comparison with species isolated from humans.</title>
        <authorList>
            <person name="Carrasco G."/>
            <person name="Monzon S."/>
            <person name="Sansegundo M."/>
            <person name="Garcia E."/>
            <person name="Garrido N."/>
            <person name="Medina M.J."/>
            <person name="Villalon P."/>
            <person name="Ramirez-Arocha A.C."/>
            <person name="Jimenez P."/>
            <person name="Cuesta I."/>
            <person name="Valdezate S."/>
        </authorList>
    </citation>
    <scope>NUCLEOTIDE SEQUENCE [LARGE SCALE GENOMIC DNA]</scope>
    <source>
        <strain evidence="1 2">CNM20110626</strain>
    </source>
</reference>
<dbReference type="RefSeq" id="WP_163842916.1">
    <property type="nucleotide sequence ID" value="NZ_JAAGVB010000008.1"/>
</dbReference>
<dbReference type="AlphaFoldDB" id="A0A6P1CIV1"/>
<evidence type="ECO:0000313" key="1">
    <source>
        <dbReference type="EMBL" id="NEW32348.1"/>
    </source>
</evidence>
<organism evidence="1 2">
    <name type="scientific">Nocardia cyriacigeorgica</name>
    <dbReference type="NCBI Taxonomy" id="135487"/>
    <lineage>
        <taxon>Bacteria</taxon>
        <taxon>Bacillati</taxon>
        <taxon>Actinomycetota</taxon>
        <taxon>Actinomycetes</taxon>
        <taxon>Mycobacteriales</taxon>
        <taxon>Nocardiaceae</taxon>
        <taxon>Nocardia</taxon>
    </lineage>
</organism>
<evidence type="ECO:0008006" key="3">
    <source>
        <dbReference type="Google" id="ProtNLM"/>
    </source>
</evidence>
<accession>A0A6P1CIV1</accession>
<name>A0A6P1CIV1_9NOCA</name>
<proteinExistence type="predicted"/>
<protein>
    <recommendedName>
        <fullName evidence="3">Nucleotidyltransferase</fullName>
    </recommendedName>
</protein>
<gene>
    <name evidence="1" type="ORF">GV791_07205</name>
</gene>
<evidence type="ECO:0000313" key="2">
    <source>
        <dbReference type="Proteomes" id="UP000471166"/>
    </source>
</evidence>
<dbReference type="InterPro" id="IPR043519">
    <property type="entry name" value="NT_sf"/>
</dbReference>
<comment type="caution">
    <text evidence="1">The sequence shown here is derived from an EMBL/GenBank/DDBJ whole genome shotgun (WGS) entry which is preliminary data.</text>
</comment>